<protein>
    <submittedName>
        <fullName evidence="1">Uncharacterized protein</fullName>
    </submittedName>
</protein>
<evidence type="ECO:0000313" key="2">
    <source>
        <dbReference type="Proteomes" id="UP000004095"/>
    </source>
</evidence>
<keyword evidence="2" id="KW-1185">Reference proteome</keyword>
<gene>
    <name evidence="1" type="ORF">M23134_03257</name>
</gene>
<accession>A1ZGK2</accession>
<sequence>MNFKTSAYFYKIFYSINTYLNIMANLLLPSDISWLTIKHHSLEDILQTLQLTDPMPLSWNTGVCTILSDYWDTRQTPDSTLTRVYVSAPLDGWVFVFGDGIFVKDIEHPIIATEDRSDIIQSLAQQLSTVYGSVAYFTSQPRRDWFEWMWLQKGEVKRYFEWNDGDLQVQGSPILDNETTLIEQATANDSVYWEDVVFEVLEKVCINPETVNQRVTKGVLATTPYGKKVGVPPQPVLDL</sequence>
<dbReference type="AlphaFoldDB" id="A1ZGK2"/>
<comment type="caution">
    <text evidence="1">The sequence shown here is derived from an EMBL/GenBank/DDBJ whole genome shotgun (WGS) entry which is preliminary data.</text>
</comment>
<dbReference type="Proteomes" id="UP000004095">
    <property type="component" value="Unassembled WGS sequence"/>
</dbReference>
<proteinExistence type="predicted"/>
<name>A1ZGK2_MICM2</name>
<dbReference type="EMBL" id="AAWS01000006">
    <property type="protein sequence ID" value="EAY30619.1"/>
    <property type="molecule type" value="Genomic_DNA"/>
</dbReference>
<evidence type="ECO:0000313" key="1">
    <source>
        <dbReference type="EMBL" id="EAY30619.1"/>
    </source>
</evidence>
<organism evidence="1 2">
    <name type="scientific">Microscilla marina ATCC 23134</name>
    <dbReference type="NCBI Taxonomy" id="313606"/>
    <lineage>
        <taxon>Bacteria</taxon>
        <taxon>Pseudomonadati</taxon>
        <taxon>Bacteroidota</taxon>
        <taxon>Cytophagia</taxon>
        <taxon>Cytophagales</taxon>
        <taxon>Microscillaceae</taxon>
        <taxon>Microscilla</taxon>
    </lineage>
</organism>
<reference evidence="1 2" key="1">
    <citation type="submission" date="2007-01" db="EMBL/GenBank/DDBJ databases">
        <authorList>
            <person name="Haygood M."/>
            <person name="Podell S."/>
            <person name="Anderson C."/>
            <person name="Hopkinson B."/>
            <person name="Roe K."/>
            <person name="Barbeau K."/>
            <person name="Gaasterland T."/>
            <person name="Ferriera S."/>
            <person name="Johnson J."/>
            <person name="Kravitz S."/>
            <person name="Beeson K."/>
            <person name="Sutton G."/>
            <person name="Rogers Y.-H."/>
            <person name="Friedman R."/>
            <person name="Frazier M."/>
            <person name="Venter J.C."/>
        </authorList>
    </citation>
    <scope>NUCLEOTIDE SEQUENCE [LARGE SCALE GENOMIC DNA]</scope>
    <source>
        <strain evidence="1 2">ATCC 23134</strain>
    </source>
</reference>
<dbReference type="eggNOG" id="ENOG5033BDJ">
    <property type="taxonomic scope" value="Bacteria"/>
</dbReference>